<reference evidence="3" key="1">
    <citation type="journal article" date="2019" name="Int. J. Syst. Evol. Microbiol.">
        <title>The Global Catalogue of Microorganisms (GCM) 10K type strain sequencing project: providing services to taxonomists for standard genome sequencing and annotation.</title>
        <authorList>
            <consortium name="The Broad Institute Genomics Platform"/>
            <consortium name="The Broad Institute Genome Sequencing Center for Infectious Disease"/>
            <person name="Wu L."/>
            <person name="Ma J."/>
        </authorList>
    </citation>
    <scope>NUCLEOTIDE SEQUENCE [LARGE SCALE GENOMIC DNA]</scope>
    <source>
        <strain evidence="3">CCUG 2113</strain>
    </source>
</reference>
<gene>
    <name evidence="2" type="ORF">ACFOW3_20525</name>
</gene>
<dbReference type="InterPro" id="IPR050266">
    <property type="entry name" value="AB_hydrolase_sf"/>
</dbReference>
<protein>
    <submittedName>
        <fullName evidence="2">Alpha/beta hydrolase family protein</fullName>
        <ecNumber evidence="2">3.4.-.-</ecNumber>
    </submittedName>
</protein>
<evidence type="ECO:0000313" key="3">
    <source>
        <dbReference type="Proteomes" id="UP001595693"/>
    </source>
</evidence>
<dbReference type="Proteomes" id="UP001595693">
    <property type="component" value="Unassembled WGS sequence"/>
</dbReference>
<feature type="domain" description="AB hydrolase-1" evidence="1">
    <location>
        <begin position="162"/>
        <end position="347"/>
    </location>
</feature>
<proteinExistence type="predicted"/>
<evidence type="ECO:0000313" key="2">
    <source>
        <dbReference type="EMBL" id="MFC3937012.1"/>
    </source>
</evidence>
<dbReference type="Pfam" id="PF12697">
    <property type="entry name" value="Abhydrolase_6"/>
    <property type="match status" value="1"/>
</dbReference>
<sequence length="404" mass="45173">MTESTPGRHGPIAFPVGYHSLHPDVSLNFQMNRWFGWVGEPEMLVEMRLAAKRIASYADWKREFLALASDACRRGHLLRAAFYWRSAEFFMAPDDPDRPGARNSFLQTITSVYGLGPDDRHAVPYSDQQHRGFLPAYRFKPVQAKSTIVFFGGFDSSIEELMKAFLFLRDSGYDVIAFEGPGQGGALAESGLPMTAQWQTAVTAVLDRFKVERVTLIGLSLGGCLALRAACEPRVERIVAFDVLTDFSEVVLRQTRPALRKLLGMLLKIGAGGIVNLMVKRVAKRSAVVEWGIQQGMHVTGTTSPYEFMRRIRQFRTTDISSSVTQHVLLLAGSEDHYVPLAQWHRQIALLTNARSVTARLFTRAESAQNHCQAGNYGLALDTIVDWLDSITPTPWARNRLETP</sequence>
<dbReference type="PRINTS" id="PR00111">
    <property type="entry name" value="ABHYDROLASE"/>
</dbReference>
<accession>A0ABV8DFL2</accession>
<dbReference type="InterPro" id="IPR029058">
    <property type="entry name" value="AB_hydrolase_fold"/>
</dbReference>
<dbReference type="SUPFAM" id="SSF53474">
    <property type="entry name" value="alpha/beta-Hydrolases"/>
    <property type="match status" value="1"/>
</dbReference>
<dbReference type="PANTHER" id="PTHR43798:SF5">
    <property type="entry name" value="MONOACYLGLYCEROL LIPASE ABHD6"/>
    <property type="match status" value="1"/>
</dbReference>
<dbReference type="PANTHER" id="PTHR43798">
    <property type="entry name" value="MONOACYLGLYCEROL LIPASE"/>
    <property type="match status" value="1"/>
</dbReference>
<keyword evidence="3" id="KW-1185">Reference proteome</keyword>
<keyword evidence="2" id="KW-0378">Hydrolase</keyword>
<comment type="caution">
    <text evidence="2">The sequence shown here is derived from an EMBL/GenBank/DDBJ whole genome shotgun (WGS) entry which is preliminary data.</text>
</comment>
<dbReference type="EMBL" id="JBHSAJ010000060">
    <property type="protein sequence ID" value="MFC3937012.1"/>
    <property type="molecule type" value="Genomic_DNA"/>
</dbReference>
<name>A0ABV8DFL2_9BURK</name>
<organism evidence="2 3">
    <name type="scientific">Acidovorax facilis</name>
    <dbReference type="NCBI Taxonomy" id="12917"/>
    <lineage>
        <taxon>Bacteria</taxon>
        <taxon>Pseudomonadati</taxon>
        <taxon>Pseudomonadota</taxon>
        <taxon>Betaproteobacteria</taxon>
        <taxon>Burkholderiales</taxon>
        <taxon>Comamonadaceae</taxon>
        <taxon>Acidovorax</taxon>
    </lineage>
</organism>
<evidence type="ECO:0000259" key="1">
    <source>
        <dbReference type="Pfam" id="PF12697"/>
    </source>
</evidence>
<dbReference type="EC" id="3.4.-.-" evidence="2"/>
<dbReference type="RefSeq" id="WP_055395708.1">
    <property type="nucleotide sequence ID" value="NZ_JAMXAX010000004.1"/>
</dbReference>
<dbReference type="GO" id="GO:0016787">
    <property type="term" value="F:hydrolase activity"/>
    <property type="evidence" value="ECO:0007669"/>
    <property type="project" value="UniProtKB-KW"/>
</dbReference>
<dbReference type="InterPro" id="IPR000073">
    <property type="entry name" value="AB_hydrolase_1"/>
</dbReference>
<dbReference type="Gene3D" id="3.40.50.1820">
    <property type="entry name" value="alpha/beta hydrolase"/>
    <property type="match status" value="1"/>
</dbReference>